<keyword evidence="2" id="KW-0418">Kinase</keyword>
<reference evidence="2 3" key="1">
    <citation type="submission" date="2020-02" db="EMBL/GenBank/DDBJ databases">
        <title>Comparative genome analysis reveals the metabolism and evolution of the thermophilic archaeal genus Metallosphaera.</title>
        <authorList>
            <person name="Jiang C."/>
        </authorList>
    </citation>
    <scope>NUCLEOTIDE SEQUENCE [LARGE SCALE GENOMIC DNA]</scope>
    <source>
        <strain evidence="2 3">Ric-A</strain>
    </source>
</reference>
<dbReference type="KEGG" id="mten:GWK48_00730"/>
<dbReference type="InterPro" id="IPR043129">
    <property type="entry name" value="ATPase_NBD"/>
</dbReference>
<accession>A0A6N0NSN6</accession>
<keyword evidence="2" id="KW-0808">Transferase</keyword>
<protein>
    <submittedName>
        <fullName evidence="2">Hexokinase</fullName>
    </submittedName>
</protein>
<dbReference type="RefSeq" id="WP_174628697.1">
    <property type="nucleotide sequence ID" value="NZ_CP049074.1"/>
</dbReference>
<evidence type="ECO:0000313" key="3">
    <source>
        <dbReference type="Proteomes" id="UP000509301"/>
    </source>
</evidence>
<dbReference type="PANTHER" id="PTHR43190">
    <property type="entry name" value="N-ACETYL-D-GLUCOSAMINE KINASE"/>
    <property type="match status" value="1"/>
</dbReference>
<dbReference type="AlphaFoldDB" id="A0A6N0NSN6"/>
<dbReference type="Pfam" id="PF01869">
    <property type="entry name" value="BcrAD_BadFG"/>
    <property type="match status" value="1"/>
</dbReference>
<dbReference type="Proteomes" id="UP000509301">
    <property type="component" value="Chromosome"/>
</dbReference>
<evidence type="ECO:0000313" key="2">
    <source>
        <dbReference type="EMBL" id="QKQ99116.1"/>
    </source>
</evidence>
<dbReference type="InterPro" id="IPR002731">
    <property type="entry name" value="ATPase_BadF"/>
</dbReference>
<keyword evidence="3" id="KW-1185">Reference proteome</keyword>
<dbReference type="Gene3D" id="3.30.420.40">
    <property type="match status" value="2"/>
</dbReference>
<dbReference type="GO" id="GO:0016301">
    <property type="term" value="F:kinase activity"/>
    <property type="evidence" value="ECO:0007669"/>
    <property type="project" value="UniProtKB-KW"/>
</dbReference>
<feature type="domain" description="ATPase BadF/BadG/BcrA/BcrD type" evidence="1">
    <location>
        <begin position="4"/>
        <end position="280"/>
    </location>
</feature>
<proteinExistence type="predicted"/>
<dbReference type="SUPFAM" id="SSF53067">
    <property type="entry name" value="Actin-like ATPase domain"/>
    <property type="match status" value="2"/>
</dbReference>
<name>A0A6N0NSN6_9CREN</name>
<gene>
    <name evidence="2" type="ORF">GWK48_00730</name>
</gene>
<sequence>MIVVGVDGGGTKTKATCIECRGGVGTLVSSYETEGSNFHNVGIKTATKRIKEAIDRCTEGRTPDLVVMGLAGLDSRYDFNVLRENLSSVGKEVIMDNDSFFILYGETRGKNGVIAISGTGSVVLGIKDGEKVRAEGAGWFLSDTGSAYWVGRETLRYLTRCLQGIESSSMLSETVMRSLKLKDLDDLIYWTYHRKHRVEMVASISRLVDKASSRGDEIAQGILKRASREFGRSVLHVVRKTNVSEVYVLGGMFKSKAYMEEFKNLMGENNVRVLPVDKDPSMGSVLYGLDKVNCKLNGY</sequence>
<dbReference type="PANTHER" id="PTHR43190:SF3">
    <property type="entry name" value="N-ACETYL-D-GLUCOSAMINE KINASE"/>
    <property type="match status" value="1"/>
</dbReference>
<evidence type="ECO:0000259" key="1">
    <source>
        <dbReference type="Pfam" id="PF01869"/>
    </source>
</evidence>
<dbReference type="OrthoDB" id="39947at2157"/>
<dbReference type="GeneID" id="55640426"/>
<dbReference type="EMBL" id="CP049074">
    <property type="protein sequence ID" value="QKQ99116.1"/>
    <property type="molecule type" value="Genomic_DNA"/>
</dbReference>
<dbReference type="InterPro" id="IPR052519">
    <property type="entry name" value="Euk-type_GlcNAc_Kinase"/>
</dbReference>
<organism evidence="2 3">
    <name type="scientific">Metallosphaera tengchongensis</name>
    <dbReference type="NCBI Taxonomy" id="1532350"/>
    <lineage>
        <taxon>Archaea</taxon>
        <taxon>Thermoproteota</taxon>
        <taxon>Thermoprotei</taxon>
        <taxon>Sulfolobales</taxon>
        <taxon>Sulfolobaceae</taxon>
        <taxon>Metallosphaera</taxon>
    </lineage>
</organism>